<sequence>MAWQIAFDKVSKKESAQLENQTAESITAFLHKRVAVFDDPQLAKLSKGPKLKIFCEYGIGDYRIIASIAGGTLRILVVCMRNRRGVLDMIDDSDQIDPRPANLGSDGPLRLLENGKEVGGRVSCTPFSSDQGVAC</sequence>
<dbReference type="Proteomes" id="UP001430701">
    <property type="component" value="Unassembled WGS sequence"/>
</dbReference>
<dbReference type="InterPro" id="IPR035093">
    <property type="entry name" value="RelE/ParE_toxin_dom_sf"/>
</dbReference>
<dbReference type="eggNOG" id="COG2026">
    <property type="taxonomic scope" value="Bacteria"/>
</dbReference>
<proteinExistence type="predicted"/>
<dbReference type="STRING" id="1444770.AF72_06440"/>
<dbReference type="EMBL" id="JDSQ01000008">
    <property type="protein sequence ID" value="EWS78329.1"/>
    <property type="molecule type" value="Genomic_DNA"/>
</dbReference>
<evidence type="ECO:0000313" key="3">
    <source>
        <dbReference type="Proteomes" id="UP000020406"/>
    </source>
</evidence>
<evidence type="ECO:0000313" key="1">
    <source>
        <dbReference type="EMBL" id="EWS78329.1"/>
    </source>
</evidence>
<organism evidence="1 3">
    <name type="scientific">Xylella taiwanensis</name>
    <dbReference type="NCBI Taxonomy" id="1444770"/>
    <lineage>
        <taxon>Bacteria</taxon>
        <taxon>Pseudomonadati</taxon>
        <taxon>Pseudomonadota</taxon>
        <taxon>Gammaproteobacteria</taxon>
        <taxon>Lysobacterales</taxon>
        <taxon>Lysobacteraceae</taxon>
        <taxon>Xylella</taxon>
    </lineage>
</organism>
<dbReference type="PATRIC" id="fig|1444770.3.peg.1535"/>
<dbReference type="SUPFAM" id="SSF143011">
    <property type="entry name" value="RelE-like"/>
    <property type="match status" value="1"/>
</dbReference>
<dbReference type="Gene3D" id="3.30.2310.20">
    <property type="entry name" value="RelE-like"/>
    <property type="match status" value="1"/>
</dbReference>
<protein>
    <submittedName>
        <fullName evidence="1">Translation repressor RelE</fullName>
    </submittedName>
</protein>
<dbReference type="AlphaFoldDB" id="Z9JJF7"/>
<dbReference type="Proteomes" id="UP000020406">
    <property type="component" value="Unassembled WGS sequence"/>
</dbReference>
<keyword evidence="4" id="KW-1185">Reference proteome</keyword>
<evidence type="ECO:0000313" key="2">
    <source>
        <dbReference type="EMBL" id="MCD8473019.1"/>
    </source>
</evidence>
<dbReference type="GeneID" id="68901995"/>
<gene>
    <name evidence="1" type="ORF">AF72_06440</name>
    <name evidence="2" type="ORF">LPH55_05970</name>
</gene>
<comment type="caution">
    <text evidence="1">The sequence shown here is derived from an EMBL/GenBank/DDBJ whole genome shotgun (WGS) entry which is preliminary data.</text>
</comment>
<accession>Z9JJF7</accession>
<dbReference type="RefSeq" id="WP_069636209.1">
    <property type="nucleotide sequence ID" value="NZ_CP053627.1"/>
</dbReference>
<dbReference type="EMBL" id="JAJPPU010000002">
    <property type="protein sequence ID" value="MCD8473019.1"/>
    <property type="molecule type" value="Genomic_DNA"/>
</dbReference>
<reference evidence="2" key="2">
    <citation type="submission" date="2021-11" db="EMBL/GenBank/DDBJ databases">
        <title>Genome sequence of Xylella taiwanensis PLS432.</title>
        <authorList>
            <person name="Weng L.-W."/>
            <person name="Su C.-C."/>
            <person name="Tsai C.-W."/>
            <person name="Kuo C.-H."/>
        </authorList>
    </citation>
    <scope>NUCLEOTIDE SEQUENCE</scope>
    <source>
        <strain evidence="2">PLS432</strain>
    </source>
</reference>
<name>Z9JJF7_9GAMM</name>
<evidence type="ECO:0000313" key="4">
    <source>
        <dbReference type="Proteomes" id="UP001430701"/>
    </source>
</evidence>
<reference evidence="1 3" key="1">
    <citation type="journal article" date="2014" name="Genome Announc.">
        <title>Draft Genome Sequence of Xylella fastidiosa Pear Leaf Scorch Strain in Taiwan.</title>
        <authorList>
            <person name="Su C.C."/>
            <person name="Deng W.L."/>
            <person name="Jan F.J."/>
            <person name="Chang C.J."/>
            <person name="Huang H."/>
            <person name="Chen J."/>
        </authorList>
    </citation>
    <scope>NUCLEOTIDE SEQUENCE [LARGE SCALE GENOMIC DNA]</scope>
    <source>
        <strain evidence="1 3">PLS229</strain>
    </source>
</reference>